<dbReference type="Pfam" id="PF13302">
    <property type="entry name" value="Acetyltransf_3"/>
    <property type="match status" value="1"/>
</dbReference>
<gene>
    <name evidence="2" type="ORF">DLK05_07170</name>
</gene>
<dbReference type="PANTHER" id="PTHR43792">
    <property type="entry name" value="GNAT FAMILY, PUTATIVE (AFU_ORTHOLOGUE AFUA_3G00765)-RELATED-RELATED"/>
    <property type="match status" value="1"/>
</dbReference>
<dbReference type="EMBL" id="RJJX01000007">
    <property type="protein sequence ID" value="RUT78613.1"/>
    <property type="molecule type" value="Genomic_DNA"/>
</dbReference>
<dbReference type="Gene3D" id="3.40.630.30">
    <property type="match status" value="1"/>
</dbReference>
<dbReference type="Proteomes" id="UP000282985">
    <property type="component" value="Unassembled WGS sequence"/>
</dbReference>
<dbReference type="AlphaFoldDB" id="A0A434AVW9"/>
<dbReference type="InterPro" id="IPR016181">
    <property type="entry name" value="Acyl_CoA_acyltransferase"/>
</dbReference>
<accession>A0A434AVW9</accession>
<comment type="caution">
    <text evidence="2">The sequence shown here is derived from an EMBL/GenBank/DDBJ whole genome shotgun (WGS) entry which is preliminary data.</text>
</comment>
<dbReference type="InterPro" id="IPR000182">
    <property type="entry name" value="GNAT_dom"/>
</dbReference>
<feature type="domain" description="N-acetyltransferase" evidence="1">
    <location>
        <begin position="8"/>
        <end position="93"/>
    </location>
</feature>
<keyword evidence="2" id="KW-0808">Transferase</keyword>
<dbReference type="PANTHER" id="PTHR43792:SF1">
    <property type="entry name" value="N-ACETYLTRANSFERASE DOMAIN-CONTAINING PROTEIN"/>
    <property type="match status" value="1"/>
</dbReference>
<sequence>MNQPGTWYQFIIRLKENSEIIGDLGIHFLDEEGCQVKIGCTLAKKYHGVGFASKAIKQIINFLFLELGKHRIIASIDPDNKSSIKLTEKLRFRKEAHFEESILVNGLWVDNMIYALLKREWIQNINHS</sequence>
<dbReference type="RefSeq" id="WP_127343394.1">
    <property type="nucleotide sequence ID" value="NZ_RJJX01000007.1"/>
</dbReference>
<dbReference type="OrthoDB" id="9811523at2"/>
<dbReference type="InterPro" id="IPR051531">
    <property type="entry name" value="N-acetyltransferase"/>
</dbReference>
<evidence type="ECO:0000313" key="3">
    <source>
        <dbReference type="Proteomes" id="UP000282985"/>
    </source>
</evidence>
<reference evidence="2 3" key="1">
    <citation type="submission" date="2018-11" db="EMBL/GenBank/DDBJ databases">
        <title>Parancylomarina longa gen. nov., sp. nov., isolated from sediments of southern Okinawa.</title>
        <authorList>
            <person name="Fu T."/>
        </authorList>
    </citation>
    <scope>NUCLEOTIDE SEQUENCE [LARGE SCALE GENOMIC DNA]</scope>
    <source>
        <strain evidence="2 3">T3-2 S1-C</strain>
    </source>
</reference>
<organism evidence="2 3">
    <name type="scientific">Ancylomarina longa</name>
    <dbReference type="NCBI Taxonomy" id="2487017"/>
    <lineage>
        <taxon>Bacteria</taxon>
        <taxon>Pseudomonadati</taxon>
        <taxon>Bacteroidota</taxon>
        <taxon>Bacteroidia</taxon>
        <taxon>Marinilabiliales</taxon>
        <taxon>Marinifilaceae</taxon>
        <taxon>Ancylomarina</taxon>
    </lineage>
</organism>
<keyword evidence="3" id="KW-1185">Reference proteome</keyword>
<dbReference type="SUPFAM" id="SSF55729">
    <property type="entry name" value="Acyl-CoA N-acyltransferases (Nat)"/>
    <property type="match status" value="1"/>
</dbReference>
<dbReference type="GO" id="GO:0016747">
    <property type="term" value="F:acyltransferase activity, transferring groups other than amino-acyl groups"/>
    <property type="evidence" value="ECO:0007669"/>
    <property type="project" value="InterPro"/>
</dbReference>
<evidence type="ECO:0000259" key="1">
    <source>
        <dbReference type="Pfam" id="PF13302"/>
    </source>
</evidence>
<protein>
    <submittedName>
        <fullName evidence="2">N-acetyltransferase</fullName>
    </submittedName>
</protein>
<proteinExistence type="predicted"/>
<evidence type="ECO:0000313" key="2">
    <source>
        <dbReference type="EMBL" id="RUT78613.1"/>
    </source>
</evidence>
<name>A0A434AVW9_9BACT</name>